<sequence length="158" mass="17854">MRFHWREQHIWVASTNRGGRRKQPAGRGHPWLRRTQWAVYLQGINPQDIINNVQTPDAESLKATEQAACVIWDSTATVARISRLSCTSNRSGPYGAGLATASAAASLYGRQKHRETYAPVAADPDVFIRTQAPHELASLRYRFSQRQRAAWNSLWRLG</sequence>
<dbReference type="OrthoDB" id="4353649at2759"/>
<dbReference type="STRING" id="1835702.A0A1F5LA74"/>
<protein>
    <submittedName>
        <fullName evidence="1">Uncharacterized protein</fullName>
    </submittedName>
</protein>
<evidence type="ECO:0000313" key="2">
    <source>
        <dbReference type="Proteomes" id="UP000177622"/>
    </source>
</evidence>
<comment type="caution">
    <text evidence="1">The sequence shown here is derived from an EMBL/GenBank/DDBJ whole genome shotgun (WGS) entry which is preliminary data.</text>
</comment>
<dbReference type="RefSeq" id="XP_022485407.1">
    <property type="nucleotide sequence ID" value="XM_022634858.1"/>
</dbReference>
<proteinExistence type="predicted"/>
<dbReference type="Proteomes" id="UP000177622">
    <property type="component" value="Unassembled WGS sequence"/>
</dbReference>
<gene>
    <name evidence="1" type="ORF">PENARI_c019G09597</name>
</gene>
<keyword evidence="2" id="KW-1185">Reference proteome</keyword>
<dbReference type="AlphaFoldDB" id="A0A1F5LA74"/>
<organism evidence="1 2">
    <name type="scientific">Penicillium arizonense</name>
    <dbReference type="NCBI Taxonomy" id="1835702"/>
    <lineage>
        <taxon>Eukaryota</taxon>
        <taxon>Fungi</taxon>
        <taxon>Dikarya</taxon>
        <taxon>Ascomycota</taxon>
        <taxon>Pezizomycotina</taxon>
        <taxon>Eurotiomycetes</taxon>
        <taxon>Eurotiomycetidae</taxon>
        <taxon>Eurotiales</taxon>
        <taxon>Aspergillaceae</taxon>
        <taxon>Penicillium</taxon>
    </lineage>
</organism>
<evidence type="ECO:0000313" key="1">
    <source>
        <dbReference type="EMBL" id="OGE49956.1"/>
    </source>
</evidence>
<dbReference type="EMBL" id="LXJU01000019">
    <property type="protein sequence ID" value="OGE49956.1"/>
    <property type="molecule type" value="Genomic_DNA"/>
</dbReference>
<reference evidence="1 2" key="1">
    <citation type="journal article" date="2016" name="Sci. Rep.">
        <title>Penicillium arizonense, a new, genome sequenced fungal species, reveals a high chemical diversity in secreted metabolites.</title>
        <authorList>
            <person name="Grijseels S."/>
            <person name="Nielsen J.C."/>
            <person name="Randelovic M."/>
            <person name="Nielsen J."/>
            <person name="Nielsen K.F."/>
            <person name="Workman M."/>
            <person name="Frisvad J.C."/>
        </authorList>
    </citation>
    <scope>NUCLEOTIDE SEQUENCE [LARGE SCALE GENOMIC DNA]</scope>
    <source>
        <strain evidence="1 2">CBS 141311</strain>
    </source>
</reference>
<accession>A0A1F5LA74</accession>
<dbReference type="GeneID" id="34579592"/>
<name>A0A1F5LA74_PENAI</name>